<evidence type="ECO:0000313" key="2">
    <source>
        <dbReference type="Proteomes" id="UP000291758"/>
    </source>
</evidence>
<dbReference type="RefSeq" id="WP_129203939.1">
    <property type="nucleotide sequence ID" value="NZ_CP035495.1"/>
</dbReference>
<keyword evidence="2" id="KW-1185">Reference proteome</keyword>
<protein>
    <submittedName>
        <fullName evidence="1">Uncharacterized protein</fullName>
    </submittedName>
</protein>
<gene>
    <name evidence="1" type="ORF">ET495_07575</name>
</gene>
<dbReference type="AlphaFoldDB" id="A0A4P6EYJ1"/>
<accession>A0A4P6EYJ1</accession>
<dbReference type="Proteomes" id="UP000291758">
    <property type="component" value="Chromosome"/>
</dbReference>
<proteinExistence type="predicted"/>
<name>A0A4P6EYJ1_9MICO</name>
<evidence type="ECO:0000313" key="1">
    <source>
        <dbReference type="EMBL" id="QAY63128.1"/>
    </source>
</evidence>
<dbReference type="EMBL" id="CP035495">
    <property type="protein sequence ID" value="QAY63128.1"/>
    <property type="molecule type" value="Genomic_DNA"/>
</dbReference>
<dbReference type="OrthoDB" id="9827254at2"/>
<organism evidence="1 2">
    <name type="scientific">Xylanimonas allomyrinae</name>
    <dbReference type="NCBI Taxonomy" id="2509459"/>
    <lineage>
        <taxon>Bacteria</taxon>
        <taxon>Bacillati</taxon>
        <taxon>Actinomycetota</taxon>
        <taxon>Actinomycetes</taxon>
        <taxon>Micrococcales</taxon>
        <taxon>Promicromonosporaceae</taxon>
        <taxon>Xylanimonas</taxon>
    </lineage>
</organism>
<sequence length="152" mass="16744">MDQPFDALDIFTPAVREEILSIPGFADLLRDQWLESEGPEAPESMEMKNFGPGQLDEHGIQWLLDNSPDEVDGVVVPADVPHWRASECVVRVATGPAAAKARALVVSIARELETSGRADTSAFRAYVESIQRLLDERKGQPETIVTGFAHQF</sequence>
<dbReference type="KEGG" id="xyl:ET495_07575"/>
<reference evidence="1 2" key="1">
    <citation type="submission" date="2019-01" db="EMBL/GenBank/DDBJ databases">
        <title>Genome sequencing of strain 2JSPR-7.</title>
        <authorList>
            <person name="Heo J."/>
            <person name="Kim S.-J."/>
            <person name="Kim J.-S."/>
            <person name="Hong S.-B."/>
            <person name="Kwon S.-W."/>
        </authorList>
    </citation>
    <scope>NUCLEOTIDE SEQUENCE [LARGE SCALE GENOMIC DNA]</scope>
    <source>
        <strain evidence="1 2">2JSPR-7</strain>
    </source>
</reference>